<dbReference type="AlphaFoldDB" id="A0A7G7YQD1"/>
<dbReference type="KEGG" id="cans:GP473_08615"/>
<proteinExistence type="predicted"/>
<reference evidence="1 2" key="1">
    <citation type="submission" date="2019-12" db="EMBL/GenBank/DDBJ databases">
        <title>Corynebacterium sp. nov., isolated from feces of the Anser Albifrons in China.</title>
        <authorList>
            <person name="Liu Q."/>
        </authorList>
    </citation>
    <scope>NUCLEOTIDE SEQUENCE [LARGE SCALE GENOMIC DNA]</scope>
    <source>
        <strain evidence="1 2">23H37-10</strain>
    </source>
</reference>
<accession>A0A7G7YQD1</accession>
<evidence type="ECO:0000313" key="1">
    <source>
        <dbReference type="EMBL" id="QNH96701.1"/>
    </source>
</evidence>
<organism evidence="1 2">
    <name type="scientific">Corynebacterium anserum</name>
    <dbReference type="NCBI Taxonomy" id="2684406"/>
    <lineage>
        <taxon>Bacteria</taxon>
        <taxon>Bacillati</taxon>
        <taxon>Actinomycetota</taxon>
        <taxon>Actinomycetes</taxon>
        <taxon>Mycobacteriales</taxon>
        <taxon>Corynebacteriaceae</taxon>
        <taxon>Corynebacterium</taxon>
    </lineage>
</organism>
<dbReference type="Proteomes" id="UP000515275">
    <property type="component" value="Chromosome"/>
</dbReference>
<sequence length="101" mass="10442">MNTVEASMVFTALAATVGILLGGFSTVATRSTVESLARDAARIEALGGDGAAYVRTRSPEARVGKQAVNIAGQQAIEVRVSHKAVMFDVTAHATVIAEPSQ</sequence>
<dbReference type="EMBL" id="CP046883">
    <property type="protein sequence ID" value="QNH96701.1"/>
    <property type="molecule type" value="Genomic_DNA"/>
</dbReference>
<name>A0A7G7YQD1_9CORY</name>
<gene>
    <name evidence="1" type="ORF">GP473_08615</name>
</gene>
<dbReference type="RefSeq" id="WP_186276864.1">
    <property type="nucleotide sequence ID" value="NZ_CP046883.1"/>
</dbReference>
<evidence type="ECO:0000313" key="2">
    <source>
        <dbReference type="Proteomes" id="UP000515275"/>
    </source>
</evidence>
<keyword evidence="2" id="KW-1185">Reference proteome</keyword>
<protein>
    <submittedName>
        <fullName evidence="1">Uncharacterized protein</fullName>
    </submittedName>
</protein>